<feature type="domain" description="DUF11" evidence="1">
    <location>
        <begin position="155"/>
        <end position="263"/>
    </location>
</feature>
<dbReference type="InterPro" id="IPR001434">
    <property type="entry name" value="OmcB-like_DUF11"/>
</dbReference>
<keyword evidence="3" id="KW-1185">Reference proteome</keyword>
<dbReference type="Proteomes" id="UP000249873">
    <property type="component" value="Chromosome"/>
</dbReference>
<accession>A0A2Z4GCN9</accession>
<dbReference type="OrthoDB" id="947030at2"/>
<dbReference type="Pfam" id="PF01345">
    <property type="entry name" value="DUF11"/>
    <property type="match status" value="1"/>
</dbReference>
<name>A0A2Z4GCN9_9BACT</name>
<proteinExistence type="predicted"/>
<evidence type="ECO:0000259" key="1">
    <source>
        <dbReference type="Pfam" id="PF01345"/>
    </source>
</evidence>
<dbReference type="EMBL" id="CP029480">
    <property type="protein sequence ID" value="AWV98860.1"/>
    <property type="molecule type" value="Genomic_DNA"/>
</dbReference>
<organism evidence="2 3">
    <name type="scientific">Arcticibacterium luteifluviistationis</name>
    <dbReference type="NCBI Taxonomy" id="1784714"/>
    <lineage>
        <taxon>Bacteria</taxon>
        <taxon>Pseudomonadati</taxon>
        <taxon>Bacteroidota</taxon>
        <taxon>Cytophagia</taxon>
        <taxon>Cytophagales</taxon>
        <taxon>Leadbetterellaceae</taxon>
        <taxon>Arcticibacterium</taxon>
    </lineage>
</organism>
<dbReference type="RefSeq" id="WP_111372053.1">
    <property type="nucleotide sequence ID" value="NZ_CP029480.1"/>
</dbReference>
<protein>
    <recommendedName>
        <fullName evidence="1">DUF11 domain-containing protein</fullName>
    </recommendedName>
</protein>
<evidence type="ECO:0000313" key="3">
    <source>
        <dbReference type="Proteomes" id="UP000249873"/>
    </source>
</evidence>
<sequence length="976" mass="104130">MELLIKNREKLAMKGLGRFGFILLSACLSLIANTKAFSQECAEKIEFTVQSIDESAEGVGDAKLVLSGVPANTYIVDYSSGSTYSGSGTATYGTLTAATEALTLGRYIATGLANPATPAGQQYTVRVEMPDNSCYSDSTIVLPRVNWSAEPDYTDLDVTVAKSGDAATVGATVVVTVSVTNDDTNAGVNTVDATGVEIVINPPASGLVYNTGTAATGGNGTYDESTLIWSVGTVPAGATYTLQLTYTVNERGVFQIGSEVKTTTGTIDELDSMPLDEGGAANFEDEDDESSTCISTPWDWCTTDSFDFTLISDVYDDIIWQKGGVDITASVAGEYTINADGSLTILSVGSYNFRYVSPTGNASCDAVGCCPIDIIQGIRPDLLDMPPAAICLNETLPTVIAQDDTDPGAYDSDRGQVVYQWFNDNGTDNPNTDSLTGQTSLTLDLSSLPQTAGTYYYKVKALDELHATCIDSTIFEFVITDIEKPIANANTPICEEEQIELTVTNMTDYPGTAYDFDWWYEANATVFTAVGDSVGILDADPTTHSGDYVVQVSQTFTNPFSSGSVDTYCAKTDTVTMLVNPLPEPPVMKDSTYCQYDVIAEYIEHVVDSTGGYLSWYQTAVRDTPFYTTNLWDKPDSSVSGQVGPYYVTQTDLNGCESYPDSFVVNINALPEPPVVQDLAYCEGETNTLPLTATPLSAAYTLTWYDDTLATGAGGTIADPAIPTPDASAVDTLRFYVTQTFGTTACESYNAELVVYIKDTPDRPGFADPVYCLEETAVSLDNHLTPSAVSTTTPSATFTHWTYPGFIDDGSAVPTPTTNDAGSSYGLVWETWEYIAPDASTLSCEGPMEDLRVIVNPKPNVELVAVNALCVGDAAQDDARLYITDYRDSDVLLWHLGDTFVAASAGASQTGTDIRALGGAFASNLTNPEVGDGARNYAIQITNEFGCVETGVVPLTEKDCVCPGGYCEPASITRTL</sequence>
<reference evidence="2 3" key="1">
    <citation type="submission" date="2018-05" db="EMBL/GenBank/DDBJ databases">
        <title>Complete genome sequence of Arcticibacterium luteifluviistationis SM1504T, a cytophagaceae bacterium isolated from Arctic surface seawater.</title>
        <authorList>
            <person name="Li Y."/>
            <person name="Qin Q.-L."/>
        </authorList>
    </citation>
    <scope>NUCLEOTIDE SEQUENCE [LARGE SCALE GENOMIC DNA]</scope>
    <source>
        <strain evidence="2 3">SM1504</strain>
    </source>
</reference>
<dbReference type="AlphaFoldDB" id="A0A2Z4GCN9"/>
<dbReference type="KEGG" id="als:DJ013_12035"/>
<gene>
    <name evidence="2" type="ORF">DJ013_12035</name>
</gene>
<evidence type="ECO:0000313" key="2">
    <source>
        <dbReference type="EMBL" id="AWV98860.1"/>
    </source>
</evidence>